<name>A0A8S1HRH7_9PELO</name>
<dbReference type="InterPro" id="IPR013057">
    <property type="entry name" value="AA_transpt_TM"/>
</dbReference>
<keyword evidence="4 5" id="KW-0472">Membrane</keyword>
<keyword evidence="2 5" id="KW-0812">Transmembrane</keyword>
<evidence type="ECO:0000259" key="6">
    <source>
        <dbReference type="Pfam" id="PF01490"/>
    </source>
</evidence>
<organism evidence="7 8">
    <name type="scientific">Caenorhabditis auriculariae</name>
    <dbReference type="NCBI Taxonomy" id="2777116"/>
    <lineage>
        <taxon>Eukaryota</taxon>
        <taxon>Metazoa</taxon>
        <taxon>Ecdysozoa</taxon>
        <taxon>Nematoda</taxon>
        <taxon>Chromadorea</taxon>
        <taxon>Rhabditida</taxon>
        <taxon>Rhabditina</taxon>
        <taxon>Rhabditomorpha</taxon>
        <taxon>Rhabditoidea</taxon>
        <taxon>Rhabditidae</taxon>
        <taxon>Peloderinae</taxon>
        <taxon>Caenorhabditis</taxon>
    </lineage>
</organism>
<feature type="transmembrane region" description="Helical" evidence="5">
    <location>
        <begin position="359"/>
        <end position="384"/>
    </location>
</feature>
<dbReference type="Pfam" id="PF01490">
    <property type="entry name" value="Aa_trans"/>
    <property type="match status" value="1"/>
</dbReference>
<keyword evidence="8" id="KW-1185">Reference proteome</keyword>
<evidence type="ECO:0000313" key="8">
    <source>
        <dbReference type="Proteomes" id="UP000835052"/>
    </source>
</evidence>
<dbReference type="GO" id="GO:0015179">
    <property type="term" value="F:L-amino acid transmembrane transporter activity"/>
    <property type="evidence" value="ECO:0007669"/>
    <property type="project" value="TreeGrafter"/>
</dbReference>
<feature type="transmembrane region" description="Helical" evidence="5">
    <location>
        <begin position="240"/>
        <end position="257"/>
    </location>
</feature>
<feature type="transmembrane region" description="Helical" evidence="5">
    <location>
        <begin position="465"/>
        <end position="487"/>
    </location>
</feature>
<sequence>MPKRNTAVSPESVTPSYKTFSKDRSIDAPLGVYPMIVAPAGDDVKRDVVASDDVIRGVFKVDVKDDAARQRAVTIVRTKGISATSGLINFICGMIGPGCFSLAISFKEAGLWGGFILVFVIGFLSLISMHKIVNCSQYLAKINGDQSLDYGEMAEAALLNSYSAVRPHAKKAKMIVNACLLSFQLGVISVTLVFSTEHVMEVYEYAFGHPPPFPKKILILIFFVPQLLLNFIGHIKMLTVLSLFGNVVIFAAMSLIAKELLFHDWYPVTSLHSFSGIEGMSIAAGALIYSFEGQAMVLPLENSLKRSADMRGVTGVLTTSMNLVTILYAFLGFFGYVTFGDNVQGSLTLNLPNSVLSVSIKALLVAKMFFGSALQLFVIVQMLWPSVKARLPEDSKVAQKLGPYALRAGLMLISLVMAVLVPNLMDIIPLVGITSGMLLSLILPSFLDLMVFLPMYSKQQERRKFVQKLVFILASKPSLTIIGSVAVDHRSAEAGDLKIE</sequence>
<comment type="subcellular location">
    <subcellularLocation>
        <location evidence="1">Membrane</location>
        <topology evidence="1">Multi-pass membrane protein</topology>
    </subcellularLocation>
</comment>
<feature type="transmembrane region" description="Helical" evidence="5">
    <location>
        <begin position="112"/>
        <end position="133"/>
    </location>
</feature>
<proteinExistence type="predicted"/>
<evidence type="ECO:0000256" key="3">
    <source>
        <dbReference type="ARBA" id="ARBA00022989"/>
    </source>
</evidence>
<dbReference type="EMBL" id="CAJGYM010000157">
    <property type="protein sequence ID" value="CAD6199141.1"/>
    <property type="molecule type" value="Genomic_DNA"/>
</dbReference>
<evidence type="ECO:0000313" key="7">
    <source>
        <dbReference type="EMBL" id="CAD6199141.1"/>
    </source>
</evidence>
<reference evidence="7" key="1">
    <citation type="submission" date="2020-10" db="EMBL/GenBank/DDBJ databases">
        <authorList>
            <person name="Kikuchi T."/>
        </authorList>
    </citation>
    <scope>NUCLEOTIDE SEQUENCE</scope>
    <source>
        <strain evidence="7">NKZ352</strain>
    </source>
</reference>
<gene>
    <name evidence="7" type="ORF">CAUJ_LOCUS15045</name>
</gene>
<keyword evidence="3 5" id="KW-1133">Transmembrane helix</keyword>
<dbReference type="PANTHER" id="PTHR22950:SF193">
    <property type="entry name" value="AMINO ACID TRANSPORTER TRANSMEMBRANE DOMAIN-CONTAINING PROTEIN"/>
    <property type="match status" value="1"/>
</dbReference>
<feature type="transmembrane region" description="Helical" evidence="5">
    <location>
        <begin position="427"/>
        <end position="453"/>
    </location>
</feature>
<dbReference type="Proteomes" id="UP000835052">
    <property type="component" value="Unassembled WGS sequence"/>
</dbReference>
<dbReference type="GO" id="GO:0005774">
    <property type="term" value="C:vacuolar membrane"/>
    <property type="evidence" value="ECO:0007669"/>
    <property type="project" value="TreeGrafter"/>
</dbReference>
<dbReference type="AlphaFoldDB" id="A0A8S1HRH7"/>
<dbReference type="OrthoDB" id="1684102at2759"/>
<evidence type="ECO:0000256" key="5">
    <source>
        <dbReference type="SAM" id="Phobius"/>
    </source>
</evidence>
<feature type="transmembrane region" description="Helical" evidence="5">
    <location>
        <begin position="312"/>
        <end position="339"/>
    </location>
</feature>
<feature type="transmembrane region" description="Helical" evidence="5">
    <location>
        <begin position="87"/>
        <end position="106"/>
    </location>
</feature>
<feature type="transmembrane region" description="Helical" evidence="5">
    <location>
        <begin position="404"/>
        <end position="421"/>
    </location>
</feature>
<feature type="domain" description="Amino acid transporter transmembrane" evidence="6">
    <location>
        <begin position="80"/>
        <end position="475"/>
    </location>
</feature>
<evidence type="ECO:0000256" key="4">
    <source>
        <dbReference type="ARBA" id="ARBA00023136"/>
    </source>
</evidence>
<comment type="caution">
    <text evidence="7">The sequence shown here is derived from an EMBL/GenBank/DDBJ whole genome shotgun (WGS) entry which is preliminary data.</text>
</comment>
<feature type="transmembrane region" description="Helical" evidence="5">
    <location>
        <begin position="175"/>
        <end position="196"/>
    </location>
</feature>
<accession>A0A8S1HRH7</accession>
<feature type="transmembrane region" description="Helical" evidence="5">
    <location>
        <begin position="216"/>
        <end position="233"/>
    </location>
</feature>
<feature type="transmembrane region" description="Helical" evidence="5">
    <location>
        <begin position="269"/>
        <end position="291"/>
    </location>
</feature>
<protein>
    <recommendedName>
        <fullName evidence="6">Amino acid transporter transmembrane domain-containing protein</fullName>
    </recommendedName>
</protein>
<evidence type="ECO:0000256" key="1">
    <source>
        <dbReference type="ARBA" id="ARBA00004141"/>
    </source>
</evidence>
<evidence type="ECO:0000256" key="2">
    <source>
        <dbReference type="ARBA" id="ARBA00022692"/>
    </source>
</evidence>
<dbReference type="PANTHER" id="PTHR22950">
    <property type="entry name" value="AMINO ACID TRANSPORTER"/>
    <property type="match status" value="1"/>
</dbReference>